<dbReference type="RefSeq" id="WP_012346517.1">
    <property type="nucleotide sequence ID" value="NC_010524.1"/>
</dbReference>
<dbReference type="Proteomes" id="UP000001693">
    <property type="component" value="Chromosome"/>
</dbReference>
<name>B1Y813_LEPCP</name>
<dbReference type="AlphaFoldDB" id="B1Y813"/>
<keyword evidence="1" id="KW-0472">Membrane</keyword>
<sequence>MRRAKAAAIEPAALPRWAIAVVALLAVLNLLGALGGALVRVGTLAPAAAGPTGTAAVLAHGALMMAGFFGTLIALERAVALHRGLWVPLLAGLGGLCAWLGGAGPWMWAAQALWLASALGLVGLYAWAGRHRAWSLPLAVEGSGAVALLAGTLAAAFGEGELARLGWSAFLVLTIAGERRELMRLVRLPAWSAHAFLCGWALLALAIAGHALGAHAAALALWWWVMAALALWLLRLDIAPRQWRAAGWAGHTAICLSIGYGWLLLAAVLGLAGQAAAWHVLWLGFVFAMVFGHAPIMLPALAGWRPRPTRWALLPLALMGASVALRVVAALADLPRAWPLVGAGHVVALLSFALLMARAVWRGESTRARSARA</sequence>
<gene>
    <name evidence="2" type="ordered locus">Lcho_1487</name>
</gene>
<feature type="transmembrane region" description="Helical" evidence="1">
    <location>
        <begin position="108"/>
        <end position="127"/>
    </location>
</feature>
<keyword evidence="1" id="KW-0812">Transmembrane</keyword>
<feature type="transmembrane region" description="Helical" evidence="1">
    <location>
        <begin position="338"/>
        <end position="361"/>
    </location>
</feature>
<keyword evidence="1" id="KW-1133">Transmembrane helix</keyword>
<feature type="transmembrane region" description="Helical" evidence="1">
    <location>
        <begin position="311"/>
        <end position="332"/>
    </location>
</feature>
<evidence type="ECO:0000256" key="1">
    <source>
        <dbReference type="SAM" id="Phobius"/>
    </source>
</evidence>
<protein>
    <recommendedName>
        <fullName evidence="4">NnrS family protein</fullName>
    </recommendedName>
</protein>
<feature type="transmembrane region" description="Helical" evidence="1">
    <location>
        <begin position="12"/>
        <end position="35"/>
    </location>
</feature>
<dbReference type="HOGENOM" id="CLU_047686_0_0_4"/>
<evidence type="ECO:0008006" key="4">
    <source>
        <dbReference type="Google" id="ProtNLM"/>
    </source>
</evidence>
<evidence type="ECO:0000313" key="3">
    <source>
        <dbReference type="Proteomes" id="UP000001693"/>
    </source>
</evidence>
<dbReference type="EMBL" id="CP001013">
    <property type="protein sequence ID" value="ACB33755.1"/>
    <property type="molecule type" value="Genomic_DNA"/>
</dbReference>
<accession>B1Y813</accession>
<dbReference type="eggNOG" id="COG4243">
    <property type="taxonomic scope" value="Bacteria"/>
</dbReference>
<feature type="transmembrane region" description="Helical" evidence="1">
    <location>
        <begin position="214"/>
        <end position="234"/>
    </location>
</feature>
<reference evidence="2 3" key="1">
    <citation type="submission" date="2008-03" db="EMBL/GenBank/DDBJ databases">
        <title>Complete sequence of Leptothrix cholodnii SP-6.</title>
        <authorList>
            <consortium name="US DOE Joint Genome Institute"/>
            <person name="Copeland A."/>
            <person name="Lucas S."/>
            <person name="Lapidus A."/>
            <person name="Glavina del Rio T."/>
            <person name="Dalin E."/>
            <person name="Tice H."/>
            <person name="Bruce D."/>
            <person name="Goodwin L."/>
            <person name="Pitluck S."/>
            <person name="Chertkov O."/>
            <person name="Brettin T."/>
            <person name="Detter J.C."/>
            <person name="Han C."/>
            <person name="Kuske C.R."/>
            <person name="Schmutz J."/>
            <person name="Larimer F."/>
            <person name="Land M."/>
            <person name="Hauser L."/>
            <person name="Kyrpides N."/>
            <person name="Lykidis A."/>
            <person name="Emerson D."/>
            <person name="Richardson P."/>
        </authorList>
    </citation>
    <scope>NUCLEOTIDE SEQUENCE [LARGE SCALE GENOMIC DNA]</scope>
    <source>
        <strain evidence="3">ATCC 51168 / LMG 8142 / SP-6</strain>
    </source>
</reference>
<keyword evidence="3" id="KW-1185">Reference proteome</keyword>
<evidence type="ECO:0000313" key="2">
    <source>
        <dbReference type="EMBL" id="ACB33755.1"/>
    </source>
</evidence>
<feature type="transmembrane region" description="Helical" evidence="1">
    <location>
        <begin position="84"/>
        <end position="102"/>
    </location>
</feature>
<dbReference type="STRING" id="395495.Lcho_1487"/>
<organism evidence="2 3">
    <name type="scientific">Leptothrix cholodnii (strain ATCC 51168 / LMG 8142 / SP-6)</name>
    <name type="common">Leptothrix discophora (strain SP-6)</name>
    <dbReference type="NCBI Taxonomy" id="395495"/>
    <lineage>
        <taxon>Bacteria</taxon>
        <taxon>Pseudomonadati</taxon>
        <taxon>Pseudomonadota</taxon>
        <taxon>Betaproteobacteria</taxon>
        <taxon>Burkholderiales</taxon>
        <taxon>Sphaerotilaceae</taxon>
        <taxon>Leptothrix</taxon>
    </lineage>
</organism>
<feature type="transmembrane region" description="Helical" evidence="1">
    <location>
        <begin position="190"/>
        <end position="208"/>
    </location>
</feature>
<feature type="transmembrane region" description="Helical" evidence="1">
    <location>
        <begin position="281"/>
        <end position="304"/>
    </location>
</feature>
<dbReference type="KEGG" id="lch:Lcho_1487"/>
<proteinExistence type="predicted"/>
<feature type="transmembrane region" description="Helical" evidence="1">
    <location>
        <begin position="55"/>
        <end position="75"/>
    </location>
</feature>
<feature type="transmembrane region" description="Helical" evidence="1">
    <location>
        <begin position="246"/>
        <end position="269"/>
    </location>
</feature>